<feature type="compositionally biased region" description="Basic and acidic residues" evidence="1">
    <location>
        <begin position="38"/>
        <end position="48"/>
    </location>
</feature>
<organism evidence="2 3">
    <name type="scientific">Pseudomonas shahriarae</name>
    <dbReference type="NCBI Taxonomy" id="2745512"/>
    <lineage>
        <taxon>Bacteria</taxon>
        <taxon>Pseudomonadati</taxon>
        <taxon>Pseudomonadota</taxon>
        <taxon>Gammaproteobacteria</taxon>
        <taxon>Pseudomonadales</taxon>
        <taxon>Pseudomonadaceae</taxon>
        <taxon>Pseudomonas</taxon>
    </lineage>
</organism>
<comment type="caution">
    <text evidence="2">The sequence shown here is derived from an EMBL/GenBank/DDBJ whole genome shotgun (WGS) entry which is preliminary data.</text>
</comment>
<gene>
    <name evidence="2" type="ORF">M5G27_31335</name>
</gene>
<sequence length="62" mass="7105">MKKVVITIKGGRINGDFQGFHGKTCETLEQRLRPEGLELQEVEKKPEYDFQSESDQAEYVSS</sequence>
<dbReference type="Proteomes" id="UP001148185">
    <property type="component" value="Unassembled WGS sequence"/>
</dbReference>
<accession>A0A9X4C861</accession>
<evidence type="ECO:0000256" key="1">
    <source>
        <dbReference type="SAM" id="MobiDB-lite"/>
    </source>
</evidence>
<dbReference type="EMBL" id="JAMDHA010000084">
    <property type="protein sequence ID" value="MDD1011937.1"/>
    <property type="molecule type" value="Genomic_DNA"/>
</dbReference>
<protein>
    <recommendedName>
        <fullName evidence="4">DUF2997 domain-containing protein</fullName>
    </recommendedName>
</protein>
<evidence type="ECO:0000313" key="3">
    <source>
        <dbReference type="Proteomes" id="UP001148185"/>
    </source>
</evidence>
<reference evidence="2 3" key="1">
    <citation type="submission" date="2022-05" db="EMBL/GenBank/DDBJ databases">
        <title>Novel Pseudomonas spp. Isolated from a Rainbow Trout Aquaculture Facility.</title>
        <authorList>
            <person name="Testerman T."/>
            <person name="Graf J."/>
        </authorList>
    </citation>
    <scope>NUCLEOTIDE SEQUENCE [LARGE SCALE GENOMIC DNA]</scope>
    <source>
        <strain evidence="2 3">ID1042</strain>
    </source>
</reference>
<name>A0A9X4C861_9PSED</name>
<keyword evidence="3" id="KW-1185">Reference proteome</keyword>
<feature type="region of interest" description="Disordered" evidence="1">
    <location>
        <begin position="38"/>
        <end position="62"/>
    </location>
</feature>
<dbReference type="RefSeq" id="WP_050682395.1">
    <property type="nucleotide sequence ID" value="NZ_JAMDHA010000084.1"/>
</dbReference>
<evidence type="ECO:0000313" key="2">
    <source>
        <dbReference type="EMBL" id="MDD1011937.1"/>
    </source>
</evidence>
<dbReference type="AlphaFoldDB" id="A0A9X4C861"/>
<proteinExistence type="predicted"/>
<evidence type="ECO:0008006" key="4">
    <source>
        <dbReference type="Google" id="ProtNLM"/>
    </source>
</evidence>